<feature type="compositionally biased region" description="Polar residues" evidence="1">
    <location>
        <begin position="105"/>
        <end position="121"/>
    </location>
</feature>
<gene>
    <name evidence="2" type="ORF">KUDE01_008543</name>
</gene>
<keyword evidence="3" id="KW-1185">Reference proteome</keyword>
<name>A0AAD9FM21_DISEL</name>
<evidence type="ECO:0000313" key="3">
    <source>
        <dbReference type="Proteomes" id="UP001228049"/>
    </source>
</evidence>
<reference evidence="2" key="1">
    <citation type="submission" date="2023-04" db="EMBL/GenBank/DDBJ databases">
        <title>Chromosome-level genome of Chaenocephalus aceratus.</title>
        <authorList>
            <person name="Park H."/>
        </authorList>
    </citation>
    <scope>NUCLEOTIDE SEQUENCE</scope>
    <source>
        <strain evidence="2">DE</strain>
        <tissue evidence="2">Muscle</tissue>
    </source>
</reference>
<organism evidence="2 3">
    <name type="scientific">Dissostichus eleginoides</name>
    <name type="common">Patagonian toothfish</name>
    <name type="synonym">Dissostichus amissus</name>
    <dbReference type="NCBI Taxonomy" id="100907"/>
    <lineage>
        <taxon>Eukaryota</taxon>
        <taxon>Metazoa</taxon>
        <taxon>Chordata</taxon>
        <taxon>Craniata</taxon>
        <taxon>Vertebrata</taxon>
        <taxon>Euteleostomi</taxon>
        <taxon>Actinopterygii</taxon>
        <taxon>Neopterygii</taxon>
        <taxon>Teleostei</taxon>
        <taxon>Neoteleostei</taxon>
        <taxon>Acanthomorphata</taxon>
        <taxon>Eupercaria</taxon>
        <taxon>Perciformes</taxon>
        <taxon>Notothenioidei</taxon>
        <taxon>Nototheniidae</taxon>
        <taxon>Dissostichus</taxon>
    </lineage>
</organism>
<evidence type="ECO:0000256" key="1">
    <source>
        <dbReference type="SAM" id="MobiDB-lite"/>
    </source>
</evidence>
<sequence length="151" mass="16849">MGQWINWMMLQYQFLRTTIHNKLKKRLLNVKSPQKRQGPAQERGCPKKRRCLDLSASDSGKDYDADSSDAGGSTIILDQTLTSSDENESTSSTVARSGRRLPNYTADQRSSMVIRSPNSYQGAKKQLVKALHGTLYPAEDPEPGEEEEGKS</sequence>
<feature type="region of interest" description="Disordered" evidence="1">
    <location>
        <begin position="132"/>
        <end position="151"/>
    </location>
</feature>
<comment type="caution">
    <text evidence="2">The sequence shown here is derived from an EMBL/GenBank/DDBJ whole genome shotgun (WGS) entry which is preliminary data.</text>
</comment>
<feature type="compositionally biased region" description="Low complexity" evidence="1">
    <location>
        <begin position="80"/>
        <end position="93"/>
    </location>
</feature>
<feature type="region of interest" description="Disordered" evidence="1">
    <location>
        <begin position="31"/>
        <end position="123"/>
    </location>
</feature>
<dbReference type="Proteomes" id="UP001228049">
    <property type="component" value="Unassembled WGS sequence"/>
</dbReference>
<accession>A0AAD9FM21</accession>
<dbReference type="AlphaFoldDB" id="A0AAD9FM21"/>
<proteinExistence type="predicted"/>
<evidence type="ECO:0000313" key="2">
    <source>
        <dbReference type="EMBL" id="KAK1906141.1"/>
    </source>
</evidence>
<feature type="compositionally biased region" description="Acidic residues" evidence="1">
    <location>
        <begin position="139"/>
        <end position="151"/>
    </location>
</feature>
<dbReference type="EMBL" id="JASDAP010000001">
    <property type="protein sequence ID" value="KAK1906141.1"/>
    <property type="molecule type" value="Genomic_DNA"/>
</dbReference>
<protein>
    <submittedName>
        <fullName evidence="2">Uncharacterized protein</fullName>
    </submittedName>
</protein>